<dbReference type="Gramene" id="RZC58192">
    <property type="protein sequence ID" value="RZC58192"/>
    <property type="gene ID" value="C5167_005492"/>
</dbReference>
<keyword evidence="2" id="KW-1185">Reference proteome</keyword>
<dbReference type="EMBL" id="CM010718">
    <property type="protein sequence ID" value="RZC58192.1"/>
    <property type="molecule type" value="Genomic_DNA"/>
</dbReference>
<accession>A0A4Y7JDR5</accession>
<dbReference type="Proteomes" id="UP000316621">
    <property type="component" value="Chromosome 4"/>
</dbReference>
<organism evidence="1 2">
    <name type="scientific">Papaver somniferum</name>
    <name type="common">Opium poppy</name>
    <dbReference type="NCBI Taxonomy" id="3469"/>
    <lineage>
        <taxon>Eukaryota</taxon>
        <taxon>Viridiplantae</taxon>
        <taxon>Streptophyta</taxon>
        <taxon>Embryophyta</taxon>
        <taxon>Tracheophyta</taxon>
        <taxon>Spermatophyta</taxon>
        <taxon>Magnoliopsida</taxon>
        <taxon>Ranunculales</taxon>
        <taxon>Papaveraceae</taxon>
        <taxon>Papaveroideae</taxon>
        <taxon>Papaver</taxon>
    </lineage>
</organism>
<name>A0A4Y7JDR5_PAPSO</name>
<evidence type="ECO:0000313" key="1">
    <source>
        <dbReference type="EMBL" id="RZC58192.1"/>
    </source>
</evidence>
<gene>
    <name evidence="1" type="ORF">C5167_005492</name>
</gene>
<protein>
    <submittedName>
        <fullName evidence="1">Uncharacterized protein</fullName>
    </submittedName>
</protein>
<reference evidence="1 2" key="1">
    <citation type="journal article" date="2018" name="Science">
        <title>The opium poppy genome and morphinan production.</title>
        <authorList>
            <person name="Guo L."/>
            <person name="Winzer T."/>
            <person name="Yang X."/>
            <person name="Li Y."/>
            <person name="Ning Z."/>
            <person name="He Z."/>
            <person name="Teodor R."/>
            <person name="Lu Y."/>
            <person name="Bowser T.A."/>
            <person name="Graham I.A."/>
            <person name="Ye K."/>
        </authorList>
    </citation>
    <scope>NUCLEOTIDE SEQUENCE [LARGE SCALE GENOMIC DNA]</scope>
    <source>
        <strain evidence="2">cv. HN1</strain>
        <tissue evidence="1">Leaves</tissue>
    </source>
</reference>
<evidence type="ECO:0000313" key="2">
    <source>
        <dbReference type="Proteomes" id="UP000316621"/>
    </source>
</evidence>
<proteinExistence type="predicted"/>
<sequence>MKTDEIEVLPTSLPLVSRHIQHALHSDIQLCNIVGDTNFSREGRNIHEQIVLAHKLVNQILVKRRGGNVEIGVPKQWCDWLEVKCARSSVLVNGGPEGFSSASKEDYQWLVEKVLSTYQVPSGQIVSRDKSKLFDGGTYFREDAVQTSTWRQFLCLSVLPIYRMSIYKWAKSVVVDCGLVEQARSGE</sequence>
<dbReference type="AlphaFoldDB" id="A0A4Y7JDR5"/>